<sequence length="334" mass="39441">MDILIKSFNRPYYLDRCLFSIEKHAKNSFERIVVLDDGTPQQYLDKIQEKYPQVEIIKSDLYDKKSSNLTESYNGEIPIDFWVKSAEKLSNYFLLIEDDFWFTEDLDLVVLEKETIKDNLVFLKLFWLGNSKLTSSNIIESRTLYNIIKPKLFTSNPFLYKKIFKTYGFRFNDLMKFLGLYTTERNLAYYHIYSVAGSIFKKDYFVSLWKKNNGKVNEGLQIQNALEYLKSNSNSKIAHSKKEYFQTGFSTAATLTHKKYEGINLDIFEVNKFLNEAWFNNKFDVALSLPKDILETEIEQILNNADKTGNLTSEWKKWHFNFKNQYIKLGCKTE</sequence>
<name>A0A1M6JTA7_9FLAO</name>
<evidence type="ECO:0000313" key="1">
    <source>
        <dbReference type="EMBL" id="SHJ49840.1"/>
    </source>
</evidence>
<dbReference type="SUPFAM" id="SSF53448">
    <property type="entry name" value="Nucleotide-diphospho-sugar transferases"/>
    <property type="match status" value="1"/>
</dbReference>
<accession>A0A1M6JTA7</accession>
<dbReference type="AlphaFoldDB" id="A0A1M6JTA7"/>
<dbReference type="Proteomes" id="UP000184232">
    <property type="component" value="Unassembled WGS sequence"/>
</dbReference>
<keyword evidence="2" id="KW-1185">Reference proteome</keyword>
<dbReference type="RefSeq" id="WP_072784749.1">
    <property type="nucleotide sequence ID" value="NZ_CP045292.1"/>
</dbReference>
<proteinExistence type="predicted"/>
<evidence type="ECO:0000313" key="2">
    <source>
        <dbReference type="Proteomes" id="UP000184232"/>
    </source>
</evidence>
<reference evidence="1 2" key="1">
    <citation type="submission" date="2016-11" db="EMBL/GenBank/DDBJ databases">
        <authorList>
            <person name="Jaros S."/>
            <person name="Januszkiewicz K."/>
            <person name="Wedrychowicz H."/>
        </authorList>
    </citation>
    <scope>NUCLEOTIDE SEQUENCE [LARGE SCALE GENOMIC DNA]</scope>
    <source>
        <strain evidence="1 2">DSM 22807</strain>
    </source>
</reference>
<gene>
    <name evidence="1" type="ORF">SAMN05444337_2084</name>
</gene>
<dbReference type="EMBL" id="FQZH01000004">
    <property type="protein sequence ID" value="SHJ49840.1"/>
    <property type="molecule type" value="Genomic_DNA"/>
</dbReference>
<evidence type="ECO:0008006" key="3">
    <source>
        <dbReference type="Google" id="ProtNLM"/>
    </source>
</evidence>
<dbReference type="Gene3D" id="3.90.550.10">
    <property type="entry name" value="Spore Coat Polysaccharide Biosynthesis Protein SpsA, Chain A"/>
    <property type="match status" value="1"/>
</dbReference>
<dbReference type="OrthoDB" id="1309140at2"/>
<protein>
    <recommendedName>
        <fullName evidence="3">Glycosyl transferase family 2</fullName>
    </recommendedName>
</protein>
<dbReference type="InterPro" id="IPR029044">
    <property type="entry name" value="Nucleotide-diphossugar_trans"/>
</dbReference>
<dbReference type="STRING" id="683124.SAMN05444337_2084"/>
<organism evidence="1 2">
    <name type="scientific">Flavobacterium haoranii</name>
    <dbReference type="NCBI Taxonomy" id="683124"/>
    <lineage>
        <taxon>Bacteria</taxon>
        <taxon>Pseudomonadati</taxon>
        <taxon>Bacteroidota</taxon>
        <taxon>Flavobacteriia</taxon>
        <taxon>Flavobacteriales</taxon>
        <taxon>Flavobacteriaceae</taxon>
        <taxon>Flavobacterium</taxon>
    </lineage>
</organism>